<evidence type="ECO:0000313" key="3">
    <source>
        <dbReference type="Proteomes" id="UP001610334"/>
    </source>
</evidence>
<name>A0ABR4H7E4_9EURO</name>
<accession>A0ABR4H7E4</accession>
<comment type="caution">
    <text evidence="2">The sequence shown here is derived from an EMBL/GenBank/DDBJ whole genome shotgun (WGS) entry which is preliminary data.</text>
</comment>
<dbReference type="Proteomes" id="UP001610334">
    <property type="component" value="Unassembled WGS sequence"/>
</dbReference>
<reference evidence="2 3" key="1">
    <citation type="submission" date="2024-07" db="EMBL/GenBank/DDBJ databases">
        <title>Section-level genome sequencing and comparative genomics of Aspergillus sections Usti and Cavernicolus.</title>
        <authorList>
            <consortium name="Lawrence Berkeley National Laboratory"/>
            <person name="Nybo J.L."/>
            <person name="Vesth T.C."/>
            <person name="Theobald S."/>
            <person name="Frisvad J.C."/>
            <person name="Larsen T.O."/>
            <person name="Kjaerboelling I."/>
            <person name="Rothschild-Mancinelli K."/>
            <person name="Lyhne E.K."/>
            <person name="Kogle M.E."/>
            <person name="Barry K."/>
            <person name="Clum A."/>
            <person name="Na H."/>
            <person name="Ledsgaard L."/>
            <person name="Lin J."/>
            <person name="Lipzen A."/>
            <person name="Kuo A."/>
            <person name="Riley R."/>
            <person name="Mondo S."/>
            <person name="Labutti K."/>
            <person name="Haridas S."/>
            <person name="Pangalinan J."/>
            <person name="Salamov A.A."/>
            <person name="Simmons B.A."/>
            <person name="Magnuson J.K."/>
            <person name="Chen J."/>
            <person name="Drula E."/>
            <person name="Henrissat B."/>
            <person name="Wiebenga A."/>
            <person name="Lubbers R.J."/>
            <person name="Gomes A.C."/>
            <person name="Makela M.R."/>
            <person name="Stajich J."/>
            <person name="Grigoriev I.V."/>
            <person name="Mortensen U.H."/>
            <person name="De Vries R.P."/>
            <person name="Baker S.E."/>
            <person name="Andersen M.R."/>
        </authorList>
    </citation>
    <scope>NUCLEOTIDE SEQUENCE [LARGE SCALE GENOMIC DNA]</scope>
    <source>
        <strain evidence="2 3">CBS 588.65</strain>
    </source>
</reference>
<feature type="region of interest" description="Disordered" evidence="1">
    <location>
        <begin position="1"/>
        <end position="22"/>
    </location>
</feature>
<evidence type="ECO:0000313" key="2">
    <source>
        <dbReference type="EMBL" id="KAL2811387.1"/>
    </source>
</evidence>
<sequence>MEPSPKFSSPPPPYDDIAPEVTKNPCLPPVTLLLDGQSIRDESSLAHLYQLSRCVTTLPRTPPKNSSITFERVESHAPEKLEASETAEPHYRHLFYLAHPADAQYRTDIPEYYITSVDTDTVGNIYLEANKPRFQKNEFKLLLSSKRTASDRPLFDEPGKASPLFTARPAKLMSSCYSWIQRGGSQVAVEDGKGAEHKLAIMTAMTQEMRDALVAVWLLRLWYETAESKQVKREELERMMPPIPHQDWKLGKRVGVLGGLAGAGGC</sequence>
<keyword evidence="3" id="KW-1185">Reference proteome</keyword>
<protein>
    <submittedName>
        <fullName evidence="2">Uncharacterized protein</fullName>
    </submittedName>
</protein>
<gene>
    <name evidence="2" type="ORF">BJX63DRAFT_433397</name>
</gene>
<dbReference type="EMBL" id="JBFXLT010000058">
    <property type="protein sequence ID" value="KAL2811387.1"/>
    <property type="molecule type" value="Genomic_DNA"/>
</dbReference>
<evidence type="ECO:0000256" key="1">
    <source>
        <dbReference type="SAM" id="MobiDB-lite"/>
    </source>
</evidence>
<organism evidence="2 3">
    <name type="scientific">Aspergillus granulosus</name>
    <dbReference type="NCBI Taxonomy" id="176169"/>
    <lineage>
        <taxon>Eukaryota</taxon>
        <taxon>Fungi</taxon>
        <taxon>Dikarya</taxon>
        <taxon>Ascomycota</taxon>
        <taxon>Pezizomycotina</taxon>
        <taxon>Eurotiomycetes</taxon>
        <taxon>Eurotiomycetidae</taxon>
        <taxon>Eurotiales</taxon>
        <taxon>Aspergillaceae</taxon>
        <taxon>Aspergillus</taxon>
        <taxon>Aspergillus subgen. Nidulantes</taxon>
    </lineage>
</organism>
<proteinExistence type="predicted"/>